<dbReference type="HAMAP" id="MF_00530">
    <property type="entry name" value="ATP_synth_epsil_bac"/>
    <property type="match status" value="1"/>
</dbReference>
<evidence type="ECO:0000256" key="5">
    <source>
        <dbReference type="ARBA" id="ARBA00022448"/>
    </source>
</evidence>
<evidence type="ECO:0000256" key="4">
    <source>
        <dbReference type="ARBA" id="ARBA00011648"/>
    </source>
</evidence>
<dbReference type="GO" id="GO:0045259">
    <property type="term" value="C:proton-transporting ATP synthase complex"/>
    <property type="evidence" value="ECO:0007669"/>
    <property type="project" value="UniProtKB-KW"/>
</dbReference>
<reference evidence="14 15" key="1">
    <citation type="submission" date="2019-02" db="EMBL/GenBank/DDBJ databases">
        <title>Deep-cultivation of Planctomycetes and their phenomic and genomic characterization uncovers novel biology.</title>
        <authorList>
            <person name="Wiegand S."/>
            <person name="Jogler M."/>
            <person name="Boedeker C."/>
            <person name="Pinto D."/>
            <person name="Vollmers J."/>
            <person name="Rivas-Marin E."/>
            <person name="Kohn T."/>
            <person name="Peeters S.H."/>
            <person name="Heuer A."/>
            <person name="Rast P."/>
            <person name="Oberbeckmann S."/>
            <person name="Bunk B."/>
            <person name="Jeske O."/>
            <person name="Meyerdierks A."/>
            <person name="Storesund J.E."/>
            <person name="Kallscheuer N."/>
            <person name="Luecker S."/>
            <person name="Lage O.M."/>
            <person name="Pohl T."/>
            <person name="Merkel B.J."/>
            <person name="Hornburger P."/>
            <person name="Mueller R.-W."/>
            <person name="Bruemmer F."/>
            <person name="Labrenz M."/>
            <person name="Spormann A.M."/>
            <person name="Op den Camp H."/>
            <person name="Overmann J."/>
            <person name="Amann R."/>
            <person name="Jetten M.S.M."/>
            <person name="Mascher T."/>
            <person name="Medema M.H."/>
            <person name="Devos D.P."/>
            <person name="Kaster A.-K."/>
            <person name="Ovreas L."/>
            <person name="Rohde M."/>
            <person name="Galperin M.Y."/>
            <person name="Jogler C."/>
        </authorList>
    </citation>
    <scope>NUCLEOTIDE SEQUENCE [LARGE SCALE GENOMIC DNA]</scope>
    <source>
        <strain evidence="14 15">Pla133</strain>
    </source>
</reference>
<evidence type="ECO:0000256" key="2">
    <source>
        <dbReference type="ARBA" id="ARBA00004202"/>
    </source>
</evidence>
<dbReference type="PANTHER" id="PTHR13822">
    <property type="entry name" value="ATP SYNTHASE DELTA/EPSILON CHAIN"/>
    <property type="match status" value="1"/>
</dbReference>
<evidence type="ECO:0000256" key="1">
    <source>
        <dbReference type="ARBA" id="ARBA00003543"/>
    </source>
</evidence>
<dbReference type="NCBIfam" id="TIGR01216">
    <property type="entry name" value="ATP_synt_epsi"/>
    <property type="match status" value="1"/>
</dbReference>
<dbReference type="GO" id="GO:0005886">
    <property type="term" value="C:plasma membrane"/>
    <property type="evidence" value="ECO:0007669"/>
    <property type="project" value="UniProtKB-SubCell"/>
</dbReference>
<dbReference type="Gene3D" id="1.20.5.440">
    <property type="entry name" value="ATP synthase delta/epsilon subunit, C-terminal domain"/>
    <property type="match status" value="1"/>
</dbReference>
<dbReference type="PANTHER" id="PTHR13822:SF10">
    <property type="entry name" value="ATP SYNTHASE EPSILON CHAIN, CHLOROPLASTIC"/>
    <property type="match status" value="1"/>
</dbReference>
<evidence type="ECO:0000256" key="6">
    <source>
        <dbReference type="ARBA" id="ARBA00023065"/>
    </source>
</evidence>
<dbReference type="Pfam" id="PF02823">
    <property type="entry name" value="ATP-synt_DE_N"/>
    <property type="match status" value="1"/>
</dbReference>
<comment type="subunit">
    <text evidence="4 10 11">F-type ATPases have 2 components, CF(1) - the catalytic core - and CF(0) - the membrane proton channel. CF(1) has five subunits: alpha(3), beta(3), gamma(1), delta(1), epsilon(1). CF(0) has three main subunits: a, b and c.</text>
</comment>
<evidence type="ECO:0000256" key="9">
    <source>
        <dbReference type="ARBA" id="ARBA00023310"/>
    </source>
</evidence>
<evidence type="ECO:0000259" key="13">
    <source>
        <dbReference type="Pfam" id="PF02823"/>
    </source>
</evidence>
<evidence type="ECO:0000256" key="8">
    <source>
        <dbReference type="ARBA" id="ARBA00023196"/>
    </source>
</evidence>
<dbReference type="KEGG" id="pbap:Pla133_24340"/>
<organism evidence="14 15">
    <name type="scientific">Engelhardtia mirabilis</name>
    <dbReference type="NCBI Taxonomy" id="2528011"/>
    <lineage>
        <taxon>Bacteria</taxon>
        <taxon>Pseudomonadati</taxon>
        <taxon>Planctomycetota</taxon>
        <taxon>Planctomycetia</taxon>
        <taxon>Planctomycetia incertae sedis</taxon>
        <taxon>Engelhardtia</taxon>
    </lineage>
</organism>
<dbReference type="GO" id="GO:0046933">
    <property type="term" value="F:proton-transporting ATP synthase activity, rotational mechanism"/>
    <property type="evidence" value="ECO:0007669"/>
    <property type="project" value="UniProtKB-UniRule"/>
</dbReference>
<feature type="domain" description="ATP synthase epsilon subunit C-terminal" evidence="12">
    <location>
        <begin position="89"/>
        <end position="134"/>
    </location>
</feature>
<dbReference type="GO" id="GO:0005524">
    <property type="term" value="F:ATP binding"/>
    <property type="evidence" value="ECO:0007669"/>
    <property type="project" value="UniProtKB-UniRule"/>
</dbReference>
<dbReference type="AlphaFoldDB" id="A0A518BK52"/>
<dbReference type="Pfam" id="PF00401">
    <property type="entry name" value="ATP-synt_DE"/>
    <property type="match status" value="1"/>
</dbReference>
<dbReference type="InterPro" id="IPR001469">
    <property type="entry name" value="ATP_synth_F1_dsu/esu"/>
</dbReference>
<evidence type="ECO:0000259" key="12">
    <source>
        <dbReference type="Pfam" id="PF00401"/>
    </source>
</evidence>
<dbReference type="SUPFAM" id="SSF51344">
    <property type="entry name" value="Epsilon subunit of F1F0-ATP synthase N-terminal domain"/>
    <property type="match status" value="1"/>
</dbReference>
<evidence type="ECO:0000313" key="14">
    <source>
        <dbReference type="EMBL" id="QDU67352.1"/>
    </source>
</evidence>
<keyword evidence="8 10" id="KW-0139">CF(1)</keyword>
<keyword evidence="5 10" id="KW-0813">Transport</keyword>
<sequence length="139" mass="15026">MAEMTLRVITPDKILIDETVTSVRLPGIDGFMGVLPRHAHMIAALDFGPLDYKDSKGVAHAVFVGGGFAEVSDNTVRVVAPVGETAGTIDVARAEEAEKRARERLDSGISAGIADVDTLRAQLALRRAMMRIRTKRRSL</sequence>
<keyword evidence="9 10" id="KW-0066">ATP synthesis</keyword>
<name>A0A518BK52_9BACT</name>
<dbReference type="SUPFAM" id="SSF46604">
    <property type="entry name" value="Epsilon subunit of F1F0-ATP synthase C-terminal domain"/>
    <property type="match status" value="1"/>
</dbReference>
<dbReference type="Proteomes" id="UP000316921">
    <property type="component" value="Chromosome"/>
</dbReference>
<dbReference type="InterPro" id="IPR020547">
    <property type="entry name" value="ATP_synth_F1_esu_C"/>
</dbReference>
<keyword evidence="10" id="KW-0375">Hydrogen ion transport</keyword>
<dbReference type="InterPro" id="IPR020546">
    <property type="entry name" value="ATP_synth_F1_dsu/esu_N"/>
</dbReference>
<evidence type="ECO:0000256" key="10">
    <source>
        <dbReference type="HAMAP-Rule" id="MF_00530"/>
    </source>
</evidence>
<evidence type="ECO:0000256" key="3">
    <source>
        <dbReference type="ARBA" id="ARBA00005712"/>
    </source>
</evidence>
<feature type="domain" description="ATP synthase F1 complex delta/epsilon subunit N-terminal" evidence="13">
    <location>
        <begin position="4"/>
        <end position="80"/>
    </location>
</feature>
<protein>
    <recommendedName>
        <fullName evidence="10">ATP synthase epsilon chain</fullName>
    </recommendedName>
    <alternativeName>
        <fullName evidence="10">ATP synthase F1 sector epsilon subunit</fullName>
    </alternativeName>
    <alternativeName>
        <fullName evidence="10">F-ATPase epsilon subunit</fullName>
    </alternativeName>
</protein>
<evidence type="ECO:0000256" key="7">
    <source>
        <dbReference type="ARBA" id="ARBA00023136"/>
    </source>
</evidence>
<evidence type="ECO:0000313" key="15">
    <source>
        <dbReference type="Proteomes" id="UP000316921"/>
    </source>
</evidence>
<keyword evidence="10" id="KW-1003">Cell membrane</keyword>
<comment type="function">
    <text evidence="1 10">Produces ATP from ADP in the presence of a proton gradient across the membrane.</text>
</comment>
<comment type="similarity">
    <text evidence="3 10 11">Belongs to the ATPase epsilon chain family.</text>
</comment>
<keyword evidence="6 10" id="KW-0406">Ion transport</keyword>
<evidence type="ECO:0000256" key="11">
    <source>
        <dbReference type="RuleBase" id="RU003656"/>
    </source>
</evidence>
<dbReference type="Gene3D" id="2.60.15.10">
    <property type="entry name" value="F0F1 ATP synthase delta/epsilon subunit, N-terminal"/>
    <property type="match status" value="1"/>
</dbReference>
<dbReference type="InterPro" id="IPR036794">
    <property type="entry name" value="ATP_F1_dsu/esu_C_sf"/>
</dbReference>
<gene>
    <name evidence="10 14" type="primary">atpC</name>
    <name evidence="14" type="ORF">Pla133_24340</name>
</gene>
<dbReference type="EMBL" id="CP036287">
    <property type="protein sequence ID" value="QDU67352.1"/>
    <property type="molecule type" value="Genomic_DNA"/>
</dbReference>
<keyword evidence="7 10" id="KW-0472">Membrane</keyword>
<dbReference type="RefSeq" id="WP_145065428.1">
    <property type="nucleotide sequence ID" value="NZ_CP036287.1"/>
</dbReference>
<dbReference type="CDD" id="cd12152">
    <property type="entry name" value="F1-ATPase_delta"/>
    <property type="match status" value="1"/>
</dbReference>
<dbReference type="InterPro" id="IPR036771">
    <property type="entry name" value="ATPsynth_dsu/esu_N"/>
</dbReference>
<proteinExistence type="inferred from homology"/>
<comment type="subcellular location">
    <subcellularLocation>
        <location evidence="2 10">Cell membrane</location>
        <topology evidence="2 10">Peripheral membrane protein</topology>
    </subcellularLocation>
</comment>
<keyword evidence="15" id="KW-1185">Reference proteome</keyword>
<accession>A0A518BK52</accession>